<keyword evidence="2" id="KW-1185">Reference proteome</keyword>
<reference evidence="1 2" key="1">
    <citation type="submission" date="2021-07" db="EMBL/GenBank/DDBJ databases">
        <title>Whole Genome Sequence of Nocardia Iowensis.</title>
        <authorList>
            <person name="Lamm A."/>
            <person name="Collins-Fairclough A.M."/>
            <person name="Bunk B."/>
            <person name="Sproer C."/>
        </authorList>
    </citation>
    <scope>NUCLEOTIDE SEQUENCE [LARGE SCALE GENOMIC DNA]</scope>
    <source>
        <strain evidence="1 2">NRRL 5646</strain>
    </source>
</reference>
<organism evidence="1 2">
    <name type="scientific">Nocardia iowensis</name>
    <dbReference type="NCBI Taxonomy" id="204891"/>
    <lineage>
        <taxon>Bacteria</taxon>
        <taxon>Bacillati</taxon>
        <taxon>Actinomycetota</taxon>
        <taxon>Actinomycetes</taxon>
        <taxon>Mycobacteriales</taxon>
        <taxon>Nocardiaceae</taxon>
        <taxon>Nocardia</taxon>
    </lineage>
</organism>
<dbReference type="Proteomes" id="UP000694257">
    <property type="component" value="Chromosome"/>
</dbReference>
<dbReference type="RefSeq" id="WP_218471180.1">
    <property type="nucleotide sequence ID" value="NZ_BAABJN010000006.1"/>
</dbReference>
<dbReference type="EMBL" id="CP078145">
    <property type="protein sequence ID" value="QXN90308.1"/>
    <property type="molecule type" value="Genomic_DNA"/>
</dbReference>
<name>A0ABX8RL07_NOCIO</name>
<protein>
    <submittedName>
        <fullName evidence="1">Uncharacterized protein</fullName>
    </submittedName>
</protein>
<sequence length="156" mass="17149">MIRRAVPDLGFARRVIDTIVALPDQARHPGLEWNQDVYRAVDIDAVIYADTGTPVCRTALCVAGWVVQLDPDVAWAYDSMTLRTAGLTDDTTQPPVQLAADLTTARDLTTGEQLPAREYAKRRLGLTELQAGQLFLGTNTLDDLTEIIEAIDKGRL</sequence>
<gene>
    <name evidence="1" type="ORF">KV110_33600</name>
</gene>
<proteinExistence type="predicted"/>
<evidence type="ECO:0000313" key="2">
    <source>
        <dbReference type="Proteomes" id="UP000694257"/>
    </source>
</evidence>
<evidence type="ECO:0000313" key="1">
    <source>
        <dbReference type="EMBL" id="QXN90308.1"/>
    </source>
</evidence>
<accession>A0ABX8RL07</accession>